<proteinExistence type="predicted"/>
<evidence type="ECO:0008006" key="4">
    <source>
        <dbReference type="Google" id="ProtNLM"/>
    </source>
</evidence>
<dbReference type="InParanoid" id="A0A194XUY3"/>
<organism evidence="2 3">
    <name type="scientific">Mollisia scopiformis</name>
    <name type="common">Conifer needle endophyte fungus</name>
    <name type="synonym">Phialocephala scopiformis</name>
    <dbReference type="NCBI Taxonomy" id="149040"/>
    <lineage>
        <taxon>Eukaryota</taxon>
        <taxon>Fungi</taxon>
        <taxon>Dikarya</taxon>
        <taxon>Ascomycota</taxon>
        <taxon>Pezizomycotina</taxon>
        <taxon>Leotiomycetes</taxon>
        <taxon>Helotiales</taxon>
        <taxon>Mollisiaceae</taxon>
        <taxon>Mollisia</taxon>
    </lineage>
</organism>
<keyword evidence="3" id="KW-1185">Reference proteome</keyword>
<dbReference type="EMBL" id="KQ947404">
    <property type="protein sequence ID" value="KUJ23844.1"/>
    <property type="molecule type" value="Genomic_DNA"/>
</dbReference>
<name>A0A194XUY3_MOLSC</name>
<evidence type="ECO:0000313" key="2">
    <source>
        <dbReference type="EMBL" id="KUJ23844.1"/>
    </source>
</evidence>
<dbReference type="Pfam" id="PF03659">
    <property type="entry name" value="Glyco_hydro_71"/>
    <property type="match status" value="1"/>
</dbReference>
<evidence type="ECO:0000256" key="1">
    <source>
        <dbReference type="SAM" id="SignalP"/>
    </source>
</evidence>
<dbReference type="GeneID" id="28823536"/>
<protein>
    <recommendedName>
        <fullName evidence="4">Glycoside hydrolase family 71 protein</fullName>
    </recommendedName>
</protein>
<dbReference type="CDD" id="cd11577">
    <property type="entry name" value="GH71"/>
    <property type="match status" value="1"/>
</dbReference>
<dbReference type="GO" id="GO:0051118">
    <property type="term" value="F:glucan endo-1,3-alpha-glucosidase activity"/>
    <property type="evidence" value="ECO:0007669"/>
    <property type="project" value="InterPro"/>
</dbReference>
<reference evidence="2 3" key="1">
    <citation type="submission" date="2015-10" db="EMBL/GenBank/DDBJ databases">
        <title>Full genome of DAOMC 229536 Phialocephala scopiformis, a fungal endophyte of spruce producing the potent anti-insectan compound rugulosin.</title>
        <authorList>
            <consortium name="DOE Joint Genome Institute"/>
            <person name="Walker A.K."/>
            <person name="Frasz S.L."/>
            <person name="Seifert K.A."/>
            <person name="Miller J.D."/>
            <person name="Mondo S.J."/>
            <person name="Labutti K."/>
            <person name="Lipzen A."/>
            <person name="Dockter R."/>
            <person name="Kennedy M."/>
            <person name="Grigoriev I.V."/>
            <person name="Spatafora J.W."/>
        </authorList>
    </citation>
    <scope>NUCLEOTIDE SEQUENCE [LARGE SCALE GENOMIC DNA]</scope>
    <source>
        <strain evidence="2 3">CBS 120377</strain>
    </source>
</reference>
<dbReference type="OrthoDB" id="3257981at2759"/>
<dbReference type="InterPro" id="IPR005197">
    <property type="entry name" value="Glyco_hydro_71"/>
</dbReference>
<gene>
    <name evidence="2" type="ORF">LY89DRAFT_679140</name>
</gene>
<keyword evidence="1" id="KW-0732">Signal</keyword>
<dbReference type="AlphaFoldDB" id="A0A194XUY3"/>
<evidence type="ECO:0000313" key="3">
    <source>
        <dbReference type="Proteomes" id="UP000070700"/>
    </source>
</evidence>
<dbReference type="RefSeq" id="XP_018078199.1">
    <property type="nucleotide sequence ID" value="XM_018213810.1"/>
</dbReference>
<dbReference type="KEGG" id="psco:LY89DRAFT_679140"/>
<feature type="chain" id="PRO_5008268688" description="Glycoside hydrolase family 71 protein" evidence="1">
    <location>
        <begin position="24"/>
        <end position="475"/>
    </location>
</feature>
<accession>A0A194XUY3</accession>
<feature type="signal peptide" evidence="1">
    <location>
        <begin position="1"/>
        <end position="23"/>
    </location>
</feature>
<sequence>MRSSAVLPQLLLVSSSVFTAVNARAVFAHYLVGNVFDQDAQTDIENAMSMGLDAFALNVADPSASYVAPALASLFNHAESSGFKLFLSMDLDAKGGGPLSDYGYIIDTYAGGGAWFAGDNGKPLVSTFSAAAYQASDIQAFRDAYDVYFVPDFDNTDGYYTASDGWWSYWGGLVDGLFSWESSWPQVDATNDGDVSLDVTVLNGAVAHSKSYMIGLSLLQYKDAYGTNIYRHGEQTLPIRMANILAMNPAPLYVEIITWNDGPEGHYIGNLWTEQNSDVQPDTYASQRGAAHTGIQPLLTEFINSFRNLQTSFLPSANPVGAIWYKTILQSTTCPDDDLGGFYSPPNGASVGLDNINWAVVLPSDGASYTIQFVSNGGAVGGTITGKPGFQHGAVPLSVNAQYMKIVNSAGVTEYSTGLGRCVSSECFDDIYNYNPQVLGLEQGDHATVGCWEMTQQASASSDGATTGPFYPSGI</sequence>
<dbReference type="Gene3D" id="3.20.20.80">
    <property type="entry name" value="Glycosidases"/>
    <property type="match status" value="1"/>
</dbReference>
<dbReference type="Proteomes" id="UP000070700">
    <property type="component" value="Unassembled WGS sequence"/>
</dbReference>